<protein>
    <submittedName>
        <fullName evidence="4">ABC transporter substrate-binding protein</fullName>
    </submittedName>
</protein>
<keyword evidence="2" id="KW-0732">Signal</keyword>
<name>A0ABW5V0I3_9MICO</name>
<comment type="similarity">
    <text evidence="1">Belongs to the bacterial solute-binding protein 8 family.</text>
</comment>
<gene>
    <name evidence="4" type="ORF">ACFSW7_12570</name>
</gene>
<evidence type="ECO:0000313" key="5">
    <source>
        <dbReference type="Proteomes" id="UP001597492"/>
    </source>
</evidence>
<dbReference type="EMBL" id="JBHUNE010000009">
    <property type="protein sequence ID" value="MFD2759210.1"/>
    <property type="molecule type" value="Genomic_DNA"/>
</dbReference>
<evidence type="ECO:0000256" key="2">
    <source>
        <dbReference type="SAM" id="SignalP"/>
    </source>
</evidence>
<feature type="domain" description="Fe/B12 periplasmic-binding" evidence="3">
    <location>
        <begin position="64"/>
        <end position="331"/>
    </location>
</feature>
<dbReference type="InterPro" id="IPR002491">
    <property type="entry name" value="ABC_transptr_periplasmic_BD"/>
</dbReference>
<dbReference type="PANTHER" id="PTHR30535:SF34">
    <property type="entry name" value="MOLYBDATE-BINDING PROTEIN MOLA"/>
    <property type="match status" value="1"/>
</dbReference>
<evidence type="ECO:0000256" key="1">
    <source>
        <dbReference type="ARBA" id="ARBA00008814"/>
    </source>
</evidence>
<sequence>MTRRFPLRLLATAALAAVALTGCAATTGAATGTTSASDAAVDASWPRTVEVGDRTVQVDAEPVRIAALSTEVGDLALELVGPDRIVAVSEGSATPGTGNQLELAEQVATHVSVTQNPDPEQILALEPDLVLLTGRHDDEASLIESLDGAGVPMAAFDSSAFGGPESVATSIEQLGELLGADAEAAELASSVRDEASAVTDAVADVEERPSVVVLMSRGGQQLIMGAQTSTTNLVELAGGDSVASEHGWNQAVAADPELIVDANPDVILVQDFHGAGLDPFTELLENPALADVTAIADDQVELVDAATTSGTAGSRIGEGLAEIAGLLHPELFA</sequence>
<keyword evidence="5" id="KW-1185">Reference proteome</keyword>
<feature type="chain" id="PRO_5045222647" evidence="2">
    <location>
        <begin position="25"/>
        <end position="333"/>
    </location>
</feature>
<proteinExistence type="inferred from homology"/>
<dbReference type="RefSeq" id="WP_019618723.1">
    <property type="nucleotide sequence ID" value="NZ_JBHUNE010000009.1"/>
</dbReference>
<feature type="signal peptide" evidence="2">
    <location>
        <begin position="1"/>
        <end position="24"/>
    </location>
</feature>
<dbReference type="Gene3D" id="3.40.50.1980">
    <property type="entry name" value="Nitrogenase molybdenum iron protein domain"/>
    <property type="match status" value="2"/>
</dbReference>
<dbReference type="Pfam" id="PF01497">
    <property type="entry name" value="Peripla_BP_2"/>
    <property type="match status" value="1"/>
</dbReference>
<comment type="caution">
    <text evidence="4">The sequence shown here is derived from an EMBL/GenBank/DDBJ whole genome shotgun (WGS) entry which is preliminary data.</text>
</comment>
<reference evidence="5" key="1">
    <citation type="journal article" date="2019" name="Int. J. Syst. Evol. Microbiol.">
        <title>The Global Catalogue of Microorganisms (GCM) 10K type strain sequencing project: providing services to taxonomists for standard genome sequencing and annotation.</title>
        <authorList>
            <consortium name="The Broad Institute Genomics Platform"/>
            <consortium name="The Broad Institute Genome Sequencing Center for Infectious Disease"/>
            <person name="Wu L."/>
            <person name="Ma J."/>
        </authorList>
    </citation>
    <scope>NUCLEOTIDE SEQUENCE [LARGE SCALE GENOMIC DNA]</scope>
    <source>
        <strain evidence="5">TISTR 1514</strain>
    </source>
</reference>
<dbReference type="InterPro" id="IPR050902">
    <property type="entry name" value="ABC_Transporter_SBP"/>
</dbReference>
<dbReference type="PANTHER" id="PTHR30535">
    <property type="entry name" value="VITAMIN B12-BINDING PROTEIN"/>
    <property type="match status" value="1"/>
</dbReference>
<dbReference type="PROSITE" id="PS51257">
    <property type="entry name" value="PROKAR_LIPOPROTEIN"/>
    <property type="match status" value="1"/>
</dbReference>
<dbReference type="SUPFAM" id="SSF53807">
    <property type="entry name" value="Helical backbone' metal receptor"/>
    <property type="match status" value="1"/>
</dbReference>
<dbReference type="PROSITE" id="PS50983">
    <property type="entry name" value="FE_B12_PBP"/>
    <property type="match status" value="1"/>
</dbReference>
<dbReference type="Proteomes" id="UP001597492">
    <property type="component" value="Unassembled WGS sequence"/>
</dbReference>
<organism evidence="4 5">
    <name type="scientific">Gulosibacter faecalis</name>
    <dbReference type="NCBI Taxonomy" id="272240"/>
    <lineage>
        <taxon>Bacteria</taxon>
        <taxon>Bacillati</taxon>
        <taxon>Actinomycetota</taxon>
        <taxon>Actinomycetes</taxon>
        <taxon>Micrococcales</taxon>
        <taxon>Microbacteriaceae</taxon>
        <taxon>Gulosibacter</taxon>
    </lineage>
</organism>
<evidence type="ECO:0000313" key="4">
    <source>
        <dbReference type="EMBL" id="MFD2759210.1"/>
    </source>
</evidence>
<evidence type="ECO:0000259" key="3">
    <source>
        <dbReference type="PROSITE" id="PS50983"/>
    </source>
</evidence>
<accession>A0ABW5V0I3</accession>